<dbReference type="PANTHER" id="PTHR37042:SF4">
    <property type="entry name" value="OUTER MEMBRANE PROTEIN RV1973"/>
    <property type="match status" value="1"/>
</dbReference>
<evidence type="ECO:0000313" key="5">
    <source>
        <dbReference type="EMBL" id="MFD1248556.1"/>
    </source>
</evidence>
<feature type="compositionally biased region" description="Low complexity" evidence="3">
    <location>
        <begin position="259"/>
        <end position="273"/>
    </location>
</feature>
<feature type="transmembrane region" description="Helical" evidence="4">
    <location>
        <begin position="75"/>
        <end position="96"/>
    </location>
</feature>
<accession>A0ABW3VZR7</accession>
<reference evidence="6" key="1">
    <citation type="journal article" date="2019" name="Int. J. Syst. Evol. Microbiol.">
        <title>The Global Catalogue of Microorganisms (GCM) 10K type strain sequencing project: providing services to taxonomists for standard genome sequencing and annotation.</title>
        <authorList>
            <consortium name="The Broad Institute Genomics Platform"/>
            <consortium name="The Broad Institute Genome Sequencing Center for Infectious Disease"/>
            <person name="Wu L."/>
            <person name="Ma J."/>
        </authorList>
    </citation>
    <scope>NUCLEOTIDE SEQUENCE [LARGE SCALE GENOMIC DNA]</scope>
    <source>
        <strain evidence="6">CCUG 52478</strain>
    </source>
</reference>
<feature type="compositionally biased region" description="Low complexity" evidence="3">
    <location>
        <begin position="1"/>
        <end position="13"/>
    </location>
</feature>
<dbReference type="PANTHER" id="PTHR37042">
    <property type="entry name" value="OUTER MEMBRANE PROTEIN RV1973"/>
    <property type="match status" value="1"/>
</dbReference>
<sequence length="273" mass="28809">MSRPTPRRPASSRGQTPRPRKIAGQATPSAPASGRPVSDVPDVSVASAPNPRPKRPVRPETASPGILARPKTTRVLIAVLALVTIALVAEFAILLADQIGGSDKDKAAGDGATLSVPKGRPIVAATLQVRDGVEQAAKAAQEIVSVDYKKYDDEVDKAADLMTTRFAKQYRTTAGDIKDQVIGQQTTVQASVVAQGAVRANRTRLEALIFLNQVVERTRDGKKQTVVTPFKVLVTMVHTDHGWLVDRLDTDAPGEKPASSSSPSSSPSVANGG</sequence>
<keyword evidence="4" id="KW-0812">Transmembrane</keyword>
<evidence type="ECO:0000256" key="4">
    <source>
        <dbReference type="SAM" id="Phobius"/>
    </source>
</evidence>
<evidence type="ECO:0000256" key="2">
    <source>
        <dbReference type="ARBA" id="ARBA00023136"/>
    </source>
</evidence>
<name>A0ABW3VZR7_9ACTN</name>
<evidence type="ECO:0008006" key="7">
    <source>
        <dbReference type="Google" id="ProtNLM"/>
    </source>
</evidence>
<evidence type="ECO:0000313" key="6">
    <source>
        <dbReference type="Proteomes" id="UP001597229"/>
    </source>
</evidence>
<keyword evidence="4" id="KW-1133">Transmembrane helix</keyword>
<protein>
    <recommendedName>
        <fullName evidence="7">Mce-associated membrane protein</fullName>
    </recommendedName>
</protein>
<dbReference type="RefSeq" id="WP_367918064.1">
    <property type="nucleotide sequence ID" value="NZ_BAABAC010000006.1"/>
</dbReference>
<organism evidence="5 6">
    <name type="scientific">Nocardioides ginsengisoli</name>
    <dbReference type="NCBI Taxonomy" id="363868"/>
    <lineage>
        <taxon>Bacteria</taxon>
        <taxon>Bacillati</taxon>
        <taxon>Actinomycetota</taxon>
        <taxon>Actinomycetes</taxon>
        <taxon>Propionibacteriales</taxon>
        <taxon>Nocardioidaceae</taxon>
        <taxon>Nocardioides</taxon>
    </lineage>
</organism>
<keyword evidence="2 4" id="KW-0472">Membrane</keyword>
<keyword evidence="6" id="KW-1185">Reference proteome</keyword>
<feature type="region of interest" description="Disordered" evidence="3">
    <location>
        <begin position="247"/>
        <end position="273"/>
    </location>
</feature>
<feature type="region of interest" description="Disordered" evidence="3">
    <location>
        <begin position="1"/>
        <end position="65"/>
    </location>
</feature>
<evidence type="ECO:0000256" key="1">
    <source>
        <dbReference type="ARBA" id="ARBA00004370"/>
    </source>
</evidence>
<dbReference type="EMBL" id="JBHTLX010000016">
    <property type="protein sequence ID" value="MFD1248556.1"/>
    <property type="molecule type" value="Genomic_DNA"/>
</dbReference>
<proteinExistence type="predicted"/>
<evidence type="ECO:0000256" key="3">
    <source>
        <dbReference type="SAM" id="MobiDB-lite"/>
    </source>
</evidence>
<comment type="subcellular location">
    <subcellularLocation>
        <location evidence="1">Membrane</location>
    </subcellularLocation>
</comment>
<gene>
    <name evidence="5" type="ORF">ACFQ3F_12225</name>
</gene>
<comment type="caution">
    <text evidence="5">The sequence shown here is derived from an EMBL/GenBank/DDBJ whole genome shotgun (WGS) entry which is preliminary data.</text>
</comment>
<dbReference type="Proteomes" id="UP001597229">
    <property type="component" value="Unassembled WGS sequence"/>
</dbReference>
<feature type="compositionally biased region" description="Low complexity" evidence="3">
    <location>
        <begin position="36"/>
        <end position="49"/>
    </location>
</feature>